<feature type="binding site" evidence="8">
    <location>
        <position position="213"/>
    </location>
    <ligand>
        <name>Zn(2+)</name>
        <dbReference type="ChEBI" id="CHEBI:29105"/>
        <label>2</label>
        <note>catalytic</note>
    </ligand>
</feature>
<gene>
    <name evidence="8" type="primary">rnz</name>
    <name evidence="9" type="ORF">NU887_07700</name>
</gene>
<proteinExistence type="inferred from homology"/>
<evidence type="ECO:0000256" key="5">
    <source>
        <dbReference type="ARBA" id="ARBA00022759"/>
    </source>
</evidence>
<feature type="binding site" evidence="8">
    <location>
        <position position="62"/>
    </location>
    <ligand>
        <name>Zn(2+)</name>
        <dbReference type="ChEBI" id="CHEBI:29105"/>
        <label>1</label>
        <note>catalytic</note>
    </ligand>
</feature>
<evidence type="ECO:0000256" key="4">
    <source>
        <dbReference type="ARBA" id="ARBA00022723"/>
    </source>
</evidence>
<dbReference type="Pfam" id="PF23023">
    <property type="entry name" value="Anti-Pycsar_Apyc1"/>
    <property type="match status" value="1"/>
</dbReference>
<comment type="similarity">
    <text evidence="8">Belongs to the RNase Z family.</text>
</comment>
<sequence length="304" mass="34475">MEFEVTILGSNSAIPAHGRNQTSQLVSVGNSFLLIDCGEGTQIQLRKFKLKFGRIDFILISHLHGDHFYGLMGLISSFHLVKRERLLTIFGPSGLDEIITTQLKHTNTKLSFPLRFVPTQAEGKNLILEEPMFRVFTFPLQHRIPCTGFLIEEKPGLRNMIKEKLVKTKMPVEAIVSLREGNDVLDSDGKVIYRVEEYTYPPKQSKKYGYCSDTIFDLSLVDYIKGVDLLYHEATFGDDETERAGTTFHSTSRQAANIAKEAEVDKLLLGHYSSRYKDLIPILNQAKEVFENSFLSEEGITYSI</sequence>
<keyword evidence="7 8" id="KW-0862">Zinc</keyword>
<comment type="cofactor">
    <cofactor evidence="8">
        <name>Zn(2+)</name>
        <dbReference type="ChEBI" id="CHEBI:29105"/>
    </cofactor>
    <text evidence="8">Binds 2 Zn(2+) ions.</text>
</comment>
<dbReference type="InterPro" id="IPR013471">
    <property type="entry name" value="RNase_Z/BN"/>
</dbReference>
<keyword evidence="10" id="KW-1185">Reference proteome</keyword>
<dbReference type="AlphaFoldDB" id="A0A9X2P392"/>
<keyword evidence="2 8" id="KW-0819">tRNA processing</keyword>
<dbReference type="EMBL" id="JANSUY010000003">
    <property type="protein sequence ID" value="MCR9014918.1"/>
    <property type="molecule type" value="Genomic_DNA"/>
</dbReference>
<dbReference type="SUPFAM" id="SSF56281">
    <property type="entry name" value="Metallo-hydrolase/oxidoreductase"/>
    <property type="match status" value="1"/>
</dbReference>
<dbReference type="GO" id="GO:0008270">
    <property type="term" value="F:zinc ion binding"/>
    <property type="evidence" value="ECO:0007669"/>
    <property type="project" value="UniProtKB-UniRule"/>
</dbReference>
<feature type="binding site" evidence="8">
    <location>
        <position position="142"/>
    </location>
    <ligand>
        <name>Zn(2+)</name>
        <dbReference type="ChEBI" id="CHEBI:29105"/>
        <label>1</label>
        <note>catalytic</note>
    </ligand>
</feature>
<dbReference type="PANTHER" id="PTHR46018">
    <property type="entry name" value="ZINC PHOSPHODIESTERASE ELAC PROTEIN 1"/>
    <property type="match status" value="1"/>
</dbReference>
<organism evidence="9 10">
    <name type="scientific">Aquiflexum gelatinilyticum</name>
    <dbReference type="NCBI Taxonomy" id="2961943"/>
    <lineage>
        <taxon>Bacteria</taxon>
        <taxon>Pseudomonadati</taxon>
        <taxon>Bacteroidota</taxon>
        <taxon>Cytophagia</taxon>
        <taxon>Cytophagales</taxon>
        <taxon>Cyclobacteriaceae</taxon>
        <taxon>Aquiflexum</taxon>
    </lineage>
</organism>
<feature type="binding site" evidence="8">
    <location>
        <position position="213"/>
    </location>
    <ligand>
        <name>Zn(2+)</name>
        <dbReference type="ChEBI" id="CHEBI:29105"/>
        <label>1</label>
        <note>catalytic</note>
    </ligand>
</feature>
<dbReference type="HAMAP" id="MF_01818">
    <property type="entry name" value="RNase_Z_BN"/>
    <property type="match status" value="1"/>
</dbReference>
<protein>
    <recommendedName>
        <fullName evidence="8">Ribonuclease Z</fullName>
        <shortName evidence="8">RNase Z</shortName>
        <ecNumber evidence="8">3.1.26.11</ecNumber>
    </recommendedName>
    <alternativeName>
        <fullName evidence="8">tRNA 3 endonuclease</fullName>
    </alternativeName>
    <alternativeName>
        <fullName evidence="8">tRNase Z</fullName>
    </alternativeName>
</protein>
<comment type="subunit">
    <text evidence="1 8">Homodimer.</text>
</comment>
<dbReference type="EC" id="3.1.26.11" evidence="8"/>
<evidence type="ECO:0000256" key="6">
    <source>
        <dbReference type="ARBA" id="ARBA00022801"/>
    </source>
</evidence>
<evidence type="ECO:0000256" key="7">
    <source>
        <dbReference type="ARBA" id="ARBA00022833"/>
    </source>
</evidence>
<evidence type="ECO:0000256" key="3">
    <source>
        <dbReference type="ARBA" id="ARBA00022722"/>
    </source>
</evidence>
<keyword evidence="3 8" id="KW-0540">Nuclease</keyword>
<evidence type="ECO:0000313" key="9">
    <source>
        <dbReference type="EMBL" id="MCR9014918.1"/>
    </source>
</evidence>
<name>A0A9X2P392_9BACT</name>
<accession>A0A9X2P392</accession>
<feature type="binding site" evidence="8">
    <location>
        <position position="67"/>
    </location>
    <ligand>
        <name>Zn(2+)</name>
        <dbReference type="ChEBI" id="CHEBI:29105"/>
        <label>2</label>
        <note>catalytic</note>
    </ligand>
</feature>
<keyword evidence="5 8" id="KW-0255">Endonuclease</keyword>
<comment type="function">
    <text evidence="8">Zinc phosphodiesterase, which displays some tRNA 3'-processing endonuclease activity. Probably involved in tRNA maturation, by removing a 3'-trailer from precursor tRNA.</text>
</comment>
<reference evidence="9" key="1">
    <citation type="submission" date="2022-08" db="EMBL/GenBank/DDBJ databases">
        <authorList>
            <person name="Zhang D."/>
        </authorList>
    </citation>
    <scope>NUCLEOTIDE SEQUENCE</scope>
    <source>
        <strain evidence="9">XJ19-11</strain>
    </source>
</reference>
<comment type="caution">
    <text evidence="9">The sequence shown here is derived from an EMBL/GenBank/DDBJ whole genome shotgun (WGS) entry which is preliminary data.</text>
</comment>
<feature type="binding site" evidence="8">
    <location>
        <position position="64"/>
    </location>
    <ligand>
        <name>Zn(2+)</name>
        <dbReference type="ChEBI" id="CHEBI:29105"/>
        <label>1</label>
        <note>catalytic</note>
    </ligand>
</feature>
<keyword evidence="4 8" id="KW-0479">Metal-binding</keyword>
<dbReference type="PANTHER" id="PTHR46018:SF2">
    <property type="entry name" value="ZINC PHOSPHODIESTERASE ELAC PROTEIN 1"/>
    <property type="match status" value="1"/>
</dbReference>
<feature type="binding site" evidence="8">
    <location>
        <position position="66"/>
    </location>
    <ligand>
        <name>Zn(2+)</name>
        <dbReference type="ChEBI" id="CHEBI:29105"/>
        <label>2</label>
        <note>catalytic</note>
    </ligand>
</feature>
<evidence type="ECO:0000256" key="1">
    <source>
        <dbReference type="ARBA" id="ARBA00011738"/>
    </source>
</evidence>
<dbReference type="Gene3D" id="3.60.15.10">
    <property type="entry name" value="Ribonuclease Z/Hydroxyacylglutathione hydrolase-like"/>
    <property type="match status" value="1"/>
</dbReference>
<dbReference type="CDD" id="cd07717">
    <property type="entry name" value="RNaseZ_ZiPD-like_MBL-fold"/>
    <property type="match status" value="1"/>
</dbReference>
<feature type="active site" description="Proton acceptor" evidence="8">
    <location>
        <position position="66"/>
    </location>
</feature>
<dbReference type="NCBIfam" id="TIGR02651">
    <property type="entry name" value="RNase_Z"/>
    <property type="match status" value="1"/>
</dbReference>
<comment type="catalytic activity">
    <reaction evidence="8">
        <text>Endonucleolytic cleavage of RNA, removing extra 3' nucleotides from tRNA precursor, generating 3' termini of tRNAs. A 3'-hydroxy group is left at the tRNA terminus and a 5'-phosphoryl group is left at the trailer molecule.</text>
        <dbReference type="EC" id="3.1.26.11"/>
    </reaction>
</comment>
<keyword evidence="6 8" id="KW-0378">Hydrolase</keyword>
<feature type="binding site" evidence="8">
    <location>
        <position position="271"/>
    </location>
    <ligand>
        <name>Zn(2+)</name>
        <dbReference type="ChEBI" id="CHEBI:29105"/>
        <label>2</label>
        <note>catalytic</note>
    </ligand>
</feature>
<evidence type="ECO:0000313" key="10">
    <source>
        <dbReference type="Proteomes" id="UP001142175"/>
    </source>
</evidence>
<dbReference type="Proteomes" id="UP001142175">
    <property type="component" value="Unassembled WGS sequence"/>
</dbReference>
<dbReference type="RefSeq" id="WP_258422793.1">
    <property type="nucleotide sequence ID" value="NZ_JANSUY010000003.1"/>
</dbReference>
<dbReference type="InterPro" id="IPR036866">
    <property type="entry name" value="RibonucZ/Hydroxyglut_hydro"/>
</dbReference>
<evidence type="ECO:0000256" key="2">
    <source>
        <dbReference type="ARBA" id="ARBA00022694"/>
    </source>
</evidence>
<dbReference type="NCBIfam" id="NF000801">
    <property type="entry name" value="PRK00055.1-3"/>
    <property type="match status" value="1"/>
</dbReference>
<dbReference type="GO" id="GO:0042781">
    <property type="term" value="F:3'-tRNA processing endoribonuclease activity"/>
    <property type="evidence" value="ECO:0007669"/>
    <property type="project" value="UniProtKB-UniRule"/>
</dbReference>
<evidence type="ECO:0000256" key="8">
    <source>
        <dbReference type="HAMAP-Rule" id="MF_01818"/>
    </source>
</evidence>